<dbReference type="Proteomes" id="UP000886743">
    <property type="component" value="Unassembled WGS sequence"/>
</dbReference>
<dbReference type="EMBL" id="DVOF01000227">
    <property type="protein sequence ID" value="HIV03417.1"/>
    <property type="molecule type" value="Genomic_DNA"/>
</dbReference>
<feature type="domain" description="DUF2344" evidence="1">
    <location>
        <begin position="7"/>
        <end position="188"/>
    </location>
</feature>
<organism evidence="2 3">
    <name type="scientific">Candidatus Aphodoplasma excrementigallinarum</name>
    <dbReference type="NCBI Taxonomy" id="2840673"/>
    <lineage>
        <taxon>Bacteria</taxon>
        <taxon>Bacillati</taxon>
        <taxon>Bacillota</taxon>
        <taxon>Clostridia</taxon>
        <taxon>Eubacteriales</taxon>
        <taxon>Candidatus Aphodoplasma</taxon>
    </lineage>
</organism>
<dbReference type="InterPro" id="IPR018768">
    <property type="entry name" value="DUF2344"/>
</dbReference>
<sequence>MKGNYTYRLRYEKTAAVRYISHLDFVRVLNRTVRRSGLPVTYTEGFNPHPVMMVALPLSVGTTSEDEYIDIDFDEMVEEQEVLERFNEAFGGGIVVTAVKRVGEGDISLKKLDEAHYRVEVELKEPFVPDIGAFLSRDSIIVSKKSKSSVKDVDIKKDIKKLAVMATEGRFLTLSMAVPAGNEYNVKPELVVEAMDKYIEGFDVVFVQCHRTALLCEGKEFISK</sequence>
<comment type="caution">
    <text evidence="2">The sequence shown here is derived from an EMBL/GenBank/DDBJ whole genome shotgun (WGS) entry which is preliminary data.</text>
</comment>
<proteinExistence type="predicted"/>
<dbReference type="AlphaFoldDB" id="A0A9D1T0U2"/>
<dbReference type="Pfam" id="PF10105">
    <property type="entry name" value="DUF2344"/>
    <property type="match status" value="1"/>
</dbReference>
<evidence type="ECO:0000259" key="1">
    <source>
        <dbReference type="Pfam" id="PF10105"/>
    </source>
</evidence>
<evidence type="ECO:0000313" key="2">
    <source>
        <dbReference type="EMBL" id="HIV03417.1"/>
    </source>
</evidence>
<name>A0A9D1T0U2_9FIRM</name>
<accession>A0A9D1T0U2</accession>
<protein>
    <submittedName>
        <fullName evidence="2">DUF2344 domain-containing protein</fullName>
    </submittedName>
</protein>
<dbReference type="NCBIfam" id="TIGR03936">
    <property type="entry name" value="sam_1_link_chp"/>
    <property type="match status" value="1"/>
</dbReference>
<reference evidence="2" key="2">
    <citation type="journal article" date="2021" name="PeerJ">
        <title>Extensive microbial diversity within the chicken gut microbiome revealed by metagenomics and culture.</title>
        <authorList>
            <person name="Gilroy R."/>
            <person name="Ravi A."/>
            <person name="Getino M."/>
            <person name="Pursley I."/>
            <person name="Horton D.L."/>
            <person name="Alikhan N.F."/>
            <person name="Baker D."/>
            <person name="Gharbi K."/>
            <person name="Hall N."/>
            <person name="Watson M."/>
            <person name="Adriaenssens E.M."/>
            <person name="Foster-Nyarko E."/>
            <person name="Jarju S."/>
            <person name="Secka A."/>
            <person name="Antonio M."/>
            <person name="Oren A."/>
            <person name="Chaudhuri R.R."/>
            <person name="La Ragione R."/>
            <person name="Hildebrand F."/>
            <person name="Pallen M.J."/>
        </authorList>
    </citation>
    <scope>NUCLEOTIDE SEQUENCE</scope>
    <source>
        <strain evidence="2">4920</strain>
    </source>
</reference>
<evidence type="ECO:0000313" key="3">
    <source>
        <dbReference type="Proteomes" id="UP000886743"/>
    </source>
</evidence>
<reference evidence="2" key="1">
    <citation type="submission" date="2020-10" db="EMBL/GenBank/DDBJ databases">
        <authorList>
            <person name="Gilroy R."/>
        </authorList>
    </citation>
    <scope>NUCLEOTIDE SEQUENCE</scope>
    <source>
        <strain evidence="2">4920</strain>
    </source>
</reference>
<gene>
    <name evidence="2" type="ORF">IAC74_07560</name>
</gene>